<dbReference type="GO" id="GO:0003779">
    <property type="term" value="F:actin binding"/>
    <property type="evidence" value="ECO:0007669"/>
    <property type="project" value="TreeGrafter"/>
</dbReference>
<reference evidence="5 6" key="1">
    <citation type="submission" date="2019-09" db="EMBL/GenBank/DDBJ databases">
        <title>Bird 10,000 Genomes (B10K) Project - Family phase.</title>
        <authorList>
            <person name="Zhang G."/>
        </authorList>
    </citation>
    <scope>NUCLEOTIDE SEQUENCE [LARGE SCALE GENOMIC DNA]</scope>
    <source>
        <strain evidence="5">B10K-DU-001-78</strain>
        <tissue evidence="5">Muscle</tissue>
    </source>
</reference>
<protein>
    <submittedName>
        <fullName evidence="5">ES8L3 protein</fullName>
    </submittedName>
</protein>
<feature type="non-terminal residue" evidence="5">
    <location>
        <position position="162"/>
    </location>
</feature>
<dbReference type="EMBL" id="VXBD01011543">
    <property type="protein sequence ID" value="NXN16313.1"/>
    <property type="molecule type" value="Genomic_DNA"/>
</dbReference>
<proteinExistence type="predicted"/>
<gene>
    <name evidence="5" type="primary">Eps8l3</name>
    <name evidence="5" type="ORF">INDMAC_R15006</name>
</gene>
<dbReference type="GO" id="GO:0032587">
    <property type="term" value="C:ruffle membrane"/>
    <property type="evidence" value="ECO:0007669"/>
    <property type="project" value="TreeGrafter"/>
</dbReference>
<keyword evidence="1 2" id="KW-0728">SH3 domain</keyword>
<dbReference type="InterPro" id="IPR036028">
    <property type="entry name" value="SH3-like_dom_sf"/>
</dbReference>
<keyword evidence="6" id="KW-1185">Reference proteome</keyword>
<evidence type="ECO:0000259" key="4">
    <source>
        <dbReference type="PROSITE" id="PS50002"/>
    </source>
</evidence>
<evidence type="ECO:0000256" key="2">
    <source>
        <dbReference type="PROSITE-ProRule" id="PRU00192"/>
    </source>
</evidence>
<dbReference type="InterPro" id="IPR039801">
    <property type="entry name" value="EPS8-like"/>
</dbReference>
<accession>A0A7L1GQK3</accession>
<dbReference type="OrthoDB" id="4680325at2759"/>
<dbReference type="GO" id="GO:1900029">
    <property type="term" value="P:positive regulation of ruffle assembly"/>
    <property type="evidence" value="ECO:0007669"/>
    <property type="project" value="TreeGrafter"/>
</dbReference>
<feature type="region of interest" description="Disordered" evidence="3">
    <location>
        <begin position="125"/>
        <end position="149"/>
    </location>
</feature>
<dbReference type="Proteomes" id="UP000557230">
    <property type="component" value="Unassembled WGS sequence"/>
</dbReference>
<dbReference type="PRINTS" id="PR00452">
    <property type="entry name" value="SH3DOMAIN"/>
</dbReference>
<sequence>PDAYGVWKSLGPAWNKSRAEYPRGEAVPGYIPAFSDGWMPPSLDQDLAPGWMFLPVCPPHVLSRPPSLPAQRLVRACYEFQGRNPQELSIRMGDTLQVLDQQKKWWLVQDSRGQRGYVPSNILEPLEQGQGKRHSASPPSLLPDSPPEEVTAWLKDKGFSRL</sequence>
<dbReference type="AlphaFoldDB" id="A0A7L1GQK3"/>
<dbReference type="GO" id="GO:0031982">
    <property type="term" value="C:vesicle"/>
    <property type="evidence" value="ECO:0007669"/>
    <property type="project" value="TreeGrafter"/>
</dbReference>
<evidence type="ECO:0000313" key="6">
    <source>
        <dbReference type="Proteomes" id="UP000557230"/>
    </source>
</evidence>
<evidence type="ECO:0000313" key="5">
    <source>
        <dbReference type="EMBL" id="NXN16313.1"/>
    </source>
</evidence>
<dbReference type="Gene3D" id="2.30.30.40">
    <property type="entry name" value="SH3 Domains"/>
    <property type="match status" value="1"/>
</dbReference>
<dbReference type="InterPro" id="IPR001452">
    <property type="entry name" value="SH3_domain"/>
</dbReference>
<feature type="domain" description="SH3" evidence="4">
    <location>
        <begin position="69"/>
        <end position="128"/>
    </location>
</feature>
<dbReference type="InterPro" id="IPR013761">
    <property type="entry name" value="SAM/pointed_sf"/>
</dbReference>
<dbReference type="PANTHER" id="PTHR12287:SF22">
    <property type="entry name" value="EPIDERMAL GROWTH FACTOR RECEPTOR KINASE SUBSTRATE 8-LIKE PROTEIN 3"/>
    <property type="match status" value="1"/>
</dbReference>
<evidence type="ECO:0000256" key="1">
    <source>
        <dbReference type="ARBA" id="ARBA00022443"/>
    </source>
</evidence>
<evidence type="ECO:0000256" key="3">
    <source>
        <dbReference type="SAM" id="MobiDB-lite"/>
    </source>
</evidence>
<comment type="caution">
    <text evidence="5">The sequence shown here is derived from an EMBL/GenBank/DDBJ whole genome shotgun (WGS) entry which is preliminary data.</text>
</comment>
<dbReference type="Gene3D" id="1.10.150.50">
    <property type="entry name" value="Transcription Factor, Ets-1"/>
    <property type="match status" value="1"/>
</dbReference>
<organism evidence="5 6">
    <name type="scientific">Indicator maculatus</name>
    <name type="common">spotted honeyguide</name>
    <dbReference type="NCBI Taxonomy" id="545262"/>
    <lineage>
        <taxon>Eukaryota</taxon>
        <taxon>Metazoa</taxon>
        <taxon>Chordata</taxon>
        <taxon>Craniata</taxon>
        <taxon>Vertebrata</taxon>
        <taxon>Euteleostomi</taxon>
        <taxon>Archelosauria</taxon>
        <taxon>Archosauria</taxon>
        <taxon>Dinosauria</taxon>
        <taxon>Saurischia</taxon>
        <taxon>Theropoda</taxon>
        <taxon>Coelurosauria</taxon>
        <taxon>Aves</taxon>
        <taxon>Neognathae</taxon>
        <taxon>Neoaves</taxon>
        <taxon>Telluraves</taxon>
        <taxon>Coraciimorphae</taxon>
        <taxon>Piciformes</taxon>
        <taxon>Indicatoridae</taxon>
        <taxon>Indicator</taxon>
    </lineage>
</organism>
<dbReference type="SMART" id="SM00326">
    <property type="entry name" value="SH3"/>
    <property type="match status" value="1"/>
</dbReference>
<dbReference type="PROSITE" id="PS50002">
    <property type="entry name" value="SH3"/>
    <property type="match status" value="1"/>
</dbReference>
<name>A0A7L1GQK3_9PICI</name>
<dbReference type="GO" id="GO:0035023">
    <property type="term" value="P:regulation of Rho protein signal transduction"/>
    <property type="evidence" value="ECO:0007669"/>
    <property type="project" value="TreeGrafter"/>
</dbReference>
<dbReference type="Pfam" id="PF00018">
    <property type="entry name" value="SH3_1"/>
    <property type="match status" value="1"/>
</dbReference>
<feature type="non-terminal residue" evidence="5">
    <location>
        <position position="1"/>
    </location>
</feature>
<dbReference type="GO" id="GO:0007266">
    <property type="term" value="P:Rho protein signal transduction"/>
    <property type="evidence" value="ECO:0007669"/>
    <property type="project" value="TreeGrafter"/>
</dbReference>
<dbReference type="SUPFAM" id="SSF50044">
    <property type="entry name" value="SH3-domain"/>
    <property type="match status" value="1"/>
</dbReference>
<dbReference type="PANTHER" id="PTHR12287">
    <property type="entry name" value="EPIDERMAL GROWTH FACTOR RECEPTOR KINASE SUBSTRATE EPS8-RELATED PROTEIN"/>
    <property type="match status" value="1"/>
</dbReference>